<protein>
    <submittedName>
        <fullName evidence="1">Uncharacterized protein</fullName>
    </submittedName>
</protein>
<accession>A0A1Q3DX74</accession>
<reference evidence="1 2" key="1">
    <citation type="submission" date="2016-08" db="EMBL/GenBank/DDBJ databases">
        <authorList>
            <consortium name="Lentinula edodes genome sequencing consortium"/>
            <person name="Sakamoto Y."/>
            <person name="Nakade K."/>
            <person name="Sato S."/>
            <person name="Yoshida Y."/>
            <person name="Miyazaki K."/>
            <person name="Natsume S."/>
            <person name="Konno N."/>
        </authorList>
    </citation>
    <scope>NUCLEOTIDE SEQUENCE [LARGE SCALE GENOMIC DNA]</scope>
    <source>
        <strain evidence="1 2">NBRC 111202</strain>
    </source>
</reference>
<comment type="caution">
    <text evidence="1">The sequence shown here is derived from an EMBL/GenBank/DDBJ whole genome shotgun (WGS) entry which is preliminary data.</text>
</comment>
<proteinExistence type="predicted"/>
<dbReference type="AlphaFoldDB" id="A0A1Q3DX74"/>
<dbReference type="Proteomes" id="UP000188533">
    <property type="component" value="Unassembled WGS sequence"/>
</dbReference>
<evidence type="ECO:0000313" key="1">
    <source>
        <dbReference type="EMBL" id="GAV99601.1"/>
    </source>
</evidence>
<evidence type="ECO:0000313" key="2">
    <source>
        <dbReference type="Proteomes" id="UP000188533"/>
    </source>
</evidence>
<reference evidence="1 2" key="2">
    <citation type="submission" date="2017-02" db="EMBL/GenBank/DDBJ databases">
        <title>A genome survey and senescence transcriptome analysis in Lentinula edodes.</title>
        <authorList>
            <person name="Sakamoto Y."/>
            <person name="Nakade K."/>
            <person name="Sato S."/>
            <person name="Yoshida Y."/>
            <person name="Miyazaki K."/>
            <person name="Natsume S."/>
            <person name="Konno N."/>
        </authorList>
    </citation>
    <scope>NUCLEOTIDE SEQUENCE [LARGE SCALE GENOMIC DNA]</scope>
    <source>
        <strain evidence="1 2">NBRC 111202</strain>
    </source>
</reference>
<keyword evidence="2" id="KW-1185">Reference proteome</keyword>
<organism evidence="1 2">
    <name type="scientific">Lentinula edodes</name>
    <name type="common">Shiitake mushroom</name>
    <name type="synonym">Lentinus edodes</name>
    <dbReference type="NCBI Taxonomy" id="5353"/>
    <lineage>
        <taxon>Eukaryota</taxon>
        <taxon>Fungi</taxon>
        <taxon>Dikarya</taxon>
        <taxon>Basidiomycota</taxon>
        <taxon>Agaricomycotina</taxon>
        <taxon>Agaricomycetes</taxon>
        <taxon>Agaricomycetidae</taxon>
        <taxon>Agaricales</taxon>
        <taxon>Marasmiineae</taxon>
        <taxon>Omphalotaceae</taxon>
        <taxon>Lentinula</taxon>
    </lineage>
</organism>
<gene>
    <name evidence="1" type="ORF">LENED_001069</name>
</gene>
<sequence>MSGGPSNASSSLYSTNTSIAHSDSHIGTSVGDHVSDNFQARESFYRKFLVNNNSHSNADSDQYGIICFQRISSHGSSDLLSNIIRHRHWKSSVNVSSSYGVFNITSLYHLRHRYGVHSYRCISPDRTRGHYILFLFGECHIELSVANNHTGDNLRVREFFYWKPFVNNVNVNANRDIDIYEFYNYGECFIGVTYNFTTLSHFCRRHYSNNFLHLISYVQPLSCIFFDTPCGI</sequence>
<name>A0A1Q3DX74_LENED</name>
<dbReference type="EMBL" id="BDGU01000015">
    <property type="protein sequence ID" value="GAV99601.1"/>
    <property type="molecule type" value="Genomic_DNA"/>
</dbReference>